<organism evidence="2 3">
    <name type="scientific">Streptomyces actuosus</name>
    <dbReference type="NCBI Taxonomy" id="1885"/>
    <lineage>
        <taxon>Bacteria</taxon>
        <taxon>Bacillati</taxon>
        <taxon>Actinomycetota</taxon>
        <taxon>Actinomycetes</taxon>
        <taxon>Kitasatosporales</taxon>
        <taxon>Streptomycetaceae</taxon>
        <taxon>Streptomyces</taxon>
    </lineage>
</organism>
<sequence length="246" mass="27512">MPVLRTVSPEQRGAVWWLGWLVPMVAAHRLCTPTRRDRVVDPVMDRVLFWRTALGLLLTVGAWLAFGLIPPREIPGQFEQSFAYGFSAVQLVFYVAWFMVAMTPRGYRRAAAARWRGPVLAFVLTFTAFVVFRQTGLSAWPPHSPWSAACGLWLSMFGGYGGFLLIVNGARTADINDGLPAVLPVFSVLAFALPSLGDPMYDKVSMPVRLLLGLTGPVTLALLTRWQLRRLRTLHGVRLSDMWRRA</sequence>
<dbReference type="KEGG" id="sact:DMT42_37210"/>
<dbReference type="Proteomes" id="UP000247634">
    <property type="component" value="Chromosome"/>
</dbReference>
<feature type="transmembrane region" description="Helical" evidence="1">
    <location>
        <begin position="52"/>
        <end position="70"/>
    </location>
</feature>
<proteinExistence type="predicted"/>
<gene>
    <name evidence="2" type="ORF">DMT42_37210</name>
</gene>
<accession>A0A2U9PCN1</accession>
<feature type="transmembrane region" description="Helical" evidence="1">
    <location>
        <begin position="14"/>
        <end position="31"/>
    </location>
</feature>
<keyword evidence="1" id="KW-0472">Membrane</keyword>
<reference evidence="2 3" key="1">
    <citation type="submission" date="2018-06" db="EMBL/GenBank/DDBJ databases">
        <title>The complete genome sequence of a nosiheptide producer Streptomyces actuosus ATCC 25421: deducing the ability of producing a new class III lantibiotics.</title>
        <authorList>
            <person name="Liu W."/>
            <person name="Sun F."/>
            <person name="Hu Y."/>
        </authorList>
    </citation>
    <scope>NUCLEOTIDE SEQUENCE [LARGE SCALE GENOMIC DNA]</scope>
    <source>
        <strain evidence="2 3">ATCC 25421</strain>
    </source>
</reference>
<name>A0A2U9PCN1_STRAS</name>
<evidence type="ECO:0000313" key="3">
    <source>
        <dbReference type="Proteomes" id="UP000247634"/>
    </source>
</evidence>
<feature type="transmembrane region" description="Helical" evidence="1">
    <location>
        <begin position="115"/>
        <end position="134"/>
    </location>
</feature>
<protein>
    <submittedName>
        <fullName evidence="2">Uncharacterized protein</fullName>
    </submittedName>
</protein>
<keyword evidence="1" id="KW-1133">Transmembrane helix</keyword>
<evidence type="ECO:0000256" key="1">
    <source>
        <dbReference type="SAM" id="Phobius"/>
    </source>
</evidence>
<dbReference type="EMBL" id="CP029788">
    <property type="protein sequence ID" value="AWT47333.1"/>
    <property type="molecule type" value="Genomic_DNA"/>
</dbReference>
<feature type="transmembrane region" description="Helical" evidence="1">
    <location>
        <begin position="146"/>
        <end position="167"/>
    </location>
</feature>
<keyword evidence="1" id="KW-0812">Transmembrane</keyword>
<feature type="transmembrane region" description="Helical" evidence="1">
    <location>
        <begin position="82"/>
        <end position="103"/>
    </location>
</feature>
<feature type="transmembrane region" description="Helical" evidence="1">
    <location>
        <begin position="208"/>
        <end position="228"/>
    </location>
</feature>
<feature type="transmembrane region" description="Helical" evidence="1">
    <location>
        <begin position="179"/>
        <end position="196"/>
    </location>
</feature>
<dbReference type="AlphaFoldDB" id="A0A2U9PCN1"/>
<evidence type="ECO:0000313" key="2">
    <source>
        <dbReference type="EMBL" id="AWT47333.1"/>
    </source>
</evidence>
<dbReference type="OrthoDB" id="4217684at2"/>
<keyword evidence="3" id="KW-1185">Reference proteome</keyword>